<name>A0A369QQH9_9SPHN</name>
<reference evidence="1 2" key="1">
    <citation type="submission" date="2018-04" db="EMBL/GenBank/DDBJ databases">
        <title>Altererythrobacter sp. HME9302 genome sequencing and assembly.</title>
        <authorList>
            <person name="Kang H."/>
            <person name="Kim H."/>
            <person name="Joh K."/>
        </authorList>
    </citation>
    <scope>NUCLEOTIDE SEQUENCE [LARGE SCALE GENOMIC DNA]</scope>
    <source>
        <strain evidence="1 2">HME9302</strain>
    </source>
</reference>
<dbReference type="Proteomes" id="UP000253727">
    <property type="component" value="Unassembled WGS sequence"/>
</dbReference>
<dbReference type="RefSeq" id="WP_115365300.1">
    <property type="nucleotide sequence ID" value="NZ_QBKA01000001.1"/>
</dbReference>
<organism evidence="1 2">
    <name type="scientific">Alteripontixanthobacter maritimus</name>
    <dbReference type="NCBI Taxonomy" id="2161824"/>
    <lineage>
        <taxon>Bacteria</taxon>
        <taxon>Pseudomonadati</taxon>
        <taxon>Pseudomonadota</taxon>
        <taxon>Alphaproteobacteria</taxon>
        <taxon>Sphingomonadales</taxon>
        <taxon>Erythrobacteraceae</taxon>
        <taxon>Alteripontixanthobacter</taxon>
    </lineage>
</organism>
<keyword evidence="2" id="KW-1185">Reference proteome</keyword>
<sequence>MKLREVSTWEAAGWVAVPDTKPSKKKVTTNDRLHIGKTIYVSGAAPATNDAAGFAGLAWTKVEGVQTLPQLGVSHSNIDVSDLETGFAKGIKGEGSGNDSTASFRNVEGDARQELVRTLANAGGDEGVASIRIVKGRDRDQAPATGDPVEYAHGYLHSFIRNQGDSTTYEGSV</sequence>
<dbReference type="AlphaFoldDB" id="A0A369QQH9"/>
<accession>A0A369QQH9</accession>
<gene>
    <name evidence="1" type="ORF">HME9302_00003</name>
</gene>
<proteinExistence type="predicted"/>
<protein>
    <submittedName>
        <fullName evidence="1">Uncharacterized protein</fullName>
    </submittedName>
</protein>
<evidence type="ECO:0000313" key="1">
    <source>
        <dbReference type="EMBL" id="RDC66552.1"/>
    </source>
</evidence>
<dbReference type="OrthoDB" id="7513466at2"/>
<evidence type="ECO:0000313" key="2">
    <source>
        <dbReference type="Proteomes" id="UP000253727"/>
    </source>
</evidence>
<comment type="caution">
    <text evidence="1">The sequence shown here is derived from an EMBL/GenBank/DDBJ whole genome shotgun (WGS) entry which is preliminary data.</text>
</comment>
<dbReference type="EMBL" id="QBKA01000001">
    <property type="protein sequence ID" value="RDC66552.1"/>
    <property type="molecule type" value="Genomic_DNA"/>
</dbReference>